<sequence length="254" mass="26779">MGRFLSLLILLLSAVMAQPASARERGPLVLAAASLQEALTAAADAWAAEGHAPPLLSFAASSALARQIEAGGPADLFLSADEPWMDAITAKGLVRRGTRASFLTNRLVLVAPASSKGMLTIRRGFPLARALGAGRLAMADPASVPAGRYGKAALAAMGVWPTLSNRIAAAENVRAALAMVERRQAPYGIVYETDARATRAVRIVGVFPDSSHPPIAYPLALLTRSTHAEAEGFRRFLLSPKAKAIFHRYGFGAR</sequence>
<dbReference type="InterPro" id="IPR005950">
    <property type="entry name" value="ModA"/>
</dbReference>
<feature type="binding site" evidence="6">
    <location>
        <position position="61"/>
    </location>
    <ligand>
        <name>molybdate</name>
        <dbReference type="ChEBI" id="CHEBI:36264"/>
    </ligand>
</feature>
<dbReference type="GO" id="GO:0030973">
    <property type="term" value="F:molybdate ion binding"/>
    <property type="evidence" value="ECO:0007669"/>
    <property type="project" value="TreeGrafter"/>
</dbReference>
<reference evidence="8" key="1">
    <citation type="submission" date="2014-08" db="EMBL/GenBank/DDBJ databases">
        <title>Draft genome sequences of Sphingobium herbicidovorans.</title>
        <authorList>
            <person name="Gan H.M."/>
            <person name="Gan H.Y."/>
            <person name="Savka M.A."/>
        </authorList>
    </citation>
    <scope>NUCLEOTIDE SEQUENCE [LARGE SCALE GENOMIC DNA]</scope>
    <source>
        <strain evidence="8">NBRC 16415</strain>
    </source>
</reference>
<evidence type="ECO:0000256" key="1">
    <source>
        <dbReference type="ARBA" id="ARBA00009175"/>
    </source>
</evidence>
<feature type="binding site" evidence="6">
    <location>
        <position position="146"/>
    </location>
    <ligand>
        <name>molybdate</name>
        <dbReference type="ChEBI" id="CHEBI:36264"/>
    </ligand>
</feature>
<feature type="binding site" evidence="6">
    <location>
        <position position="191"/>
    </location>
    <ligand>
        <name>molybdate</name>
        <dbReference type="ChEBI" id="CHEBI:36264"/>
    </ligand>
</feature>
<dbReference type="GO" id="GO:0046872">
    <property type="term" value="F:metal ion binding"/>
    <property type="evidence" value="ECO:0007669"/>
    <property type="project" value="UniProtKB-KW"/>
</dbReference>
<protein>
    <submittedName>
        <fullName evidence="8">Molybdate ABC transporter substrate binding protein</fullName>
    </submittedName>
</protein>
<dbReference type="Pfam" id="PF13531">
    <property type="entry name" value="SBP_bac_11"/>
    <property type="match status" value="1"/>
</dbReference>
<name>A0A086P6B9_SPHHM</name>
<proteinExistence type="inferred from homology"/>
<dbReference type="eggNOG" id="COG0725">
    <property type="taxonomic scope" value="Bacteria"/>
</dbReference>
<dbReference type="GO" id="GO:0030288">
    <property type="term" value="C:outer membrane-bounded periplasmic space"/>
    <property type="evidence" value="ECO:0007669"/>
    <property type="project" value="TreeGrafter"/>
</dbReference>
<dbReference type="PATRIC" id="fig|1219045.3.peg.3391"/>
<dbReference type="InterPro" id="IPR050682">
    <property type="entry name" value="ModA/WtpA"/>
</dbReference>
<dbReference type="PIRSF" id="PIRSF004846">
    <property type="entry name" value="ModA"/>
    <property type="match status" value="1"/>
</dbReference>
<evidence type="ECO:0000256" key="7">
    <source>
        <dbReference type="SAM" id="SignalP"/>
    </source>
</evidence>
<gene>
    <name evidence="8" type="primary">modA</name>
    <name evidence="8" type="ORF">BV98_003337</name>
</gene>
<keyword evidence="2 6" id="KW-0500">Molybdenum</keyword>
<dbReference type="SUPFAM" id="SSF53850">
    <property type="entry name" value="Periplasmic binding protein-like II"/>
    <property type="match status" value="1"/>
</dbReference>
<dbReference type="STRING" id="76947.GCA_002080435_03246"/>
<organism evidence="8 9">
    <name type="scientific">Sphingobium herbicidovorans (strain ATCC 700291 / DSM 11019 / CCUG 56400 / KCTC 2939 / LMG 18315 / NBRC 16415 / MH)</name>
    <name type="common">Sphingomonas herbicidovorans</name>
    <dbReference type="NCBI Taxonomy" id="1219045"/>
    <lineage>
        <taxon>Bacteria</taxon>
        <taxon>Pseudomonadati</taxon>
        <taxon>Pseudomonadota</taxon>
        <taxon>Alphaproteobacteria</taxon>
        <taxon>Sphingomonadales</taxon>
        <taxon>Sphingomonadaceae</taxon>
        <taxon>Sphingobium</taxon>
    </lineage>
</organism>
<dbReference type="AlphaFoldDB" id="A0A086P6B9"/>
<keyword evidence="9" id="KW-1185">Reference proteome</keyword>
<dbReference type="PANTHER" id="PTHR30632">
    <property type="entry name" value="MOLYBDATE-BINDING PERIPLASMIC PROTEIN"/>
    <property type="match status" value="1"/>
</dbReference>
<dbReference type="NCBIfam" id="TIGR01256">
    <property type="entry name" value="modA"/>
    <property type="match status" value="1"/>
</dbReference>
<evidence type="ECO:0000256" key="2">
    <source>
        <dbReference type="ARBA" id="ARBA00022505"/>
    </source>
</evidence>
<evidence type="ECO:0000256" key="3">
    <source>
        <dbReference type="ARBA" id="ARBA00022723"/>
    </source>
</evidence>
<dbReference type="Gene3D" id="3.40.190.10">
    <property type="entry name" value="Periplasmic binding protein-like II"/>
    <property type="match status" value="2"/>
</dbReference>
<feature type="signal peptide" evidence="7">
    <location>
        <begin position="1"/>
        <end position="22"/>
    </location>
</feature>
<comment type="subunit">
    <text evidence="5">The complex is composed of two ATP-binding proteins (ModC), two transmembrane proteins (ModB) and a solute-binding protein (ModA).</text>
</comment>
<dbReference type="RefSeq" id="WP_037468165.1">
    <property type="nucleotide sequence ID" value="NZ_BCZD01000011.1"/>
</dbReference>
<evidence type="ECO:0000256" key="5">
    <source>
        <dbReference type="ARBA" id="ARBA00062515"/>
    </source>
</evidence>
<keyword evidence="4 7" id="KW-0732">Signal</keyword>
<dbReference type="GO" id="GO:0015689">
    <property type="term" value="P:molybdate ion transport"/>
    <property type="evidence" value="ECO:0007669"/>
    <property type="project" value="InterPro"/>
</dbReference>
<keyword evidence="3 6" id="KW-0479">Metal-binding</keyword>
<dbReference type="Proteomes" id="UP000024284">
    <property type="component" value="Unassembled WGS sequence"/>
</dbReference>
<evidence type="ECO:0000313" key="9">
    <source>
        <dbReference type="Proteomes" id="UP000024284"/>
    </source>
</evidence>
<dbReference type="FunFam" id="3.40.190.10:FF:000035">
    <property type="entry name" value="Molybdate ABC transporter substrate-binding protein"/>
    <property type="match status" value="1"/>
</dbReference>
<feature type="binding site" evidence="6">
    <location>
        <position position="173"/>
    </location>
    <ligand>
        <name>molybdate</name>
        <dbReference type="ChEBI" id="CHEBI:36264"/>
    </ligand>
</feature>
<comment type="similarity">
    <text evidence="1">Belongs to the bacterial solute-binding protein ModA family.</text>
</comment>
<accession>A0A086P6B9</accession>
<comment type="caution">
    <text evidence="8">The sequence shown here is derived from an EMBL/GenBank/DDBJ whole genome shotgun (WGS) entry which is preliminary data.</text>
</comment>
<dbReference type="GO" id="GO:1901359">
    <property type="term" value="F:tungstate binding"/>
    <property type="evidence" value="ECO:0007669"/>
    <property type="project" value="UniProtKB-ARBA"/>
</dbReference>
<feature type="binding site" evidence="6">
    <location>
        <position position="34"/>
    </location>
    <ligand>
        <name>molybdate</name>
        <dbReference type="ChEBI" id="CHEBI:36264"/>
    </ligand>
</feature>
<dbReference type="PANTHER" id="PTHR30632:SF17">
    <property type="entry name" value="MOLYBDATE-BINDING PROTEIN MODA"/>
    <property type="match status" value="1"/>
</dbReference>
<evidence type="ECO:0000256" key="4">
    <source>
        <dbReference type="ARBA" id="ARBA00022729"/>
    </source>
</evidence>
<dbReference type="EMBL" id="JFZA02000045">
    <property type="protein sequence ID" value="KFG88937.1"/>
    <property type="molecule type" value="Genomic_DNA"/>
</dbReference>
<evidence type="ECO:0000256" key="6">
    <source>
        <dbReference type="PIRSR" id="PIRSR004846-1"/>
    </source>
</evidence>
<feature type="chain" id="PRO_5001813087" evidence="7">
    <location>
        <begin position="23"/>
        <end position="254"/>
    </location>
</feature>
<evidence type="ECO:0000313" key="8">
    <source>
        <dbReference type="EMBL" id="KFG88937.1"/>
    </source>
</evidence>